<comment type="caution">
    <text evidence="3">The sequence shown here is derived from an EMBL/GenBank/DDBJ whole genome shotgun (WGS) entry which is preliminary data.</text>
</comment>
<dbReference type="Proteomes" id="UP001316803">
    <property type="component" value="Unassembled WGS sequence"/>
</dbReference>
<evidence type="ECO:0000256" key="1">
    <source>
        <dbReference type="SAM" id="MobiDB-lite"/>
    </source>
</evidence>
<gene>
    <name evidence="3" type="ORF">OHC33_003270</name>
</gene>
<feature type="compositionally biased region" description="Basic and acidic residues" evidence="1">
    <location>
        <begin position="216"/>
        <end position="227"/>
    </location>
</feature>
<sequence length="735" mass="83177">MSLHDSTKLCEPCTGLLSEQDASADTTLSHGFGHKTLQDLRGCVESCTICSILLRRLESHKDFSSTEPDDRYVNLELQVRETRSQVVNNQNLQRYGIIAKEIYRAPENVLLGFAYRLGSLALSSDDNTSAEAMVHSGDVQDQADPTERAMWTEQFSIDFASRLPLLKYWMRECTFNHENCHFRDQPNLEERVFDLASAMSLSDTEPGKVAQNATADNERRNTDDSRRPFLPTRLLDVSPDVKSNDADVKLITTADLGADGLGNKAYMTLSHCWGPEPTGIIKTTLQNQAKHRSGLMLSELPRNFQDAVRVTRMLDVRYLWIDSLCIIQDSDEDWQFEAARMGMIYHHSLLTLAASGSNDAHTGFFLDDAKPSTIIPDGAGNPHASLRCPAAREEDLHSSPLQQRGWTLQELVLSRRTVHFQPGQMYWQCHELLESEDGTVNDKRFRSLRYGWMWLTAEWTSSEPASAYEHWWTWMHDFSNRQFTYSKDRLAALAGISQHYADRTGQTLVLGMSLDDLTRDSSYYLETPPGKSTRPVPSTVSLLPSWTWLAWDNCVVAGPFGRLASSTHESHLVVLQLSIEWTGEPYVSALSEAPHIIALAAVSKVTLGRWPEPDEAQNRAEPLSGEGHSRRWLIQGQTPSEYTQCFLDLEVPEDQTHLDVYTLFLGWNRFPLWDEQTQTMYRGFGTFLVAWRQADMMDGVDDVDIYRRIGVGRFAGLAGEGTPLDPLEHRMVMLL</sequence>
<proteinExistence type="predicted"/>
<dbReference type="InterPro" id="IPR010730">
    <property type="entry name" value="HET"/>
</dbReference>
<dbReference type="Pfam" id="PF06985">
    <property type="entry name" value="HET"/>
    <property type="match status" value="1"/>
</dbReference>
<evidence type="ECO:0000259" key="2">
    <source>
        <dbReference type="Pfam" id="PF06985"/>
    </source>
</evidence>
<dbReference type="AlphaFoldDB" id="A0AAN8EH98"/>
<dbReference type="EMBL" id="JAKLMC020000006">
    <property type="protein sequence ID" value="KAK5955629.1"/>
    <property type="molecule type" value="Genomic_DNA"/>
</dbReference>
<name>A0AAN8EH98_9EURO</name>
<evidence type="ECO:0000313" key="4">
    <source>
        <dbReference type="Proteomes" id="UP001316803"/>
    </source>
</evidence>
<feature type="region of interest" description="Disordered" evidence="1">
    <location>
        <begin position="203"/>
        <end position="229"/>
    </location>
</feature>
<dbReference type="PANTHER" id="PTHR33112:SF16">
    <property type="entry name" value="HETEROKARYON INCOMPATIBILITY DOMAIN-CONTAINING PROTEIN"/>
    <property type="match status" value="1"/>
</dbReference>
<keyword evidence="4" id="KW-1185">Reference proteome</keyword>
<reference evidence="3 4" key="1">
    <citation type="submission" date="2022-12" db="EMBL/GenBank/DDBJ databases">
        <title>Genomic features and morphological characterization of a novel Knufia sp. strain isolated from spacecraft assembly facility.</title>
        <authorList>
            <person name="Teixeira M."/>
            <person name="Chander A.M."/>
            <person name="Stajich J.E."/>
            <person name="Venkateswaran K."/>
        </authorList>
    </citation>
    <scope>NUCLEOTIDE SEQUENCE [LARGE SCALE GENOMIC DNA]</scope>
    <source>
        <strain evidence="3 4">FJI-L2-BK-P2</strain>
    </source>
</reference>
<dbReference type="PANTHER" id="PTHR33112">
    <property type="entry name" value="DOMAIN PROTEIN, PUTATIVE-RELATED"/>
    <property type="match status" value="1"/>
</dbReference>
<organism evidence="3 4">
    <name type="scientific">Knufia fluminis</name>
    <dbReference type="NCBI Taxonomy" id="191047"/>
    <lineage>
        <taxon>Eukaryota</taxon>
        <taxon>Fungi</taxon>
        <taxon>Dikarya</taxon>
        <taxon>Ascomycota</taxon>
        <taxon>Pezizomycotina</taxon>
        <taxon>Eurotiomycetes</taxon>
        <taxon>Chaetothyriomycetidae</taxon>
        <taxon>Chaetothyriales</taxon>
        <taxon>Trichomeriaceae</taxon>
        <taxon>Knufia</taxon>
    </lineage>
</organism>
<evidence type="ECO:0000313" key="3">
    <source>
        <dbReference type="EMBL" id="KAK5955629.1"/>
    </source>
</evidence>
<accession>A0AAN8EH98</accession>
<feature type="domain" description="Heterokaryon incompatibility" evidence="2">
    <location>
        <begin position="266"/>
        <end position="410"/>
    </location>
</feature>
<protein>
    <recommendedName>
        <fullName evidence="2">Heterokaryon incompatibility domain-containing protein</fullName>
    </recommendedName>
</protein>